<reference evidence="5" key="1">
    <citation type="submission" date="2016-10" db="EMBL/GenBank/DDBJ databases">
        <title>Comparative genomics uncovers the prolific and rare metabolic potential of the cyanobacterial genus Moorea.</title>
        <authorList>
            <person name="Leao T."/>
            <person name="Castelao G."/>
            <person name="Korobeynikov A."/>
            <person name="Monroe E.A."/>
            <person name="Podell S."/>
            <person name="Glukhov E."/>
            <person name="Allen E."/>
            <person name="Gerwick W.H."/>
            <person name="Gerwick L."/>
        </authorList>
    </citation>
    <scope>NUCLEOTIDE SEQUENCE [LARGE SCALE GENOMIC DNA]</scope>
    <source>
        <strain evidence="5">PAL-8-15-08-1</strain>
    </source>
</reference>
<dbReference type="PANTHER" id="PTHR22754">
    <property type="entry name" value="DISCO-INTERACTING PROTEIN 2 DIP2 -RELATED"/>
    <property type="match status" value="1"/>
</dbReference>
<protein>
    <recommendedName>
        <fullName evidence="3">AMP-dependent synthetase/ligase domain-containing protein</fullName>
    </recommendedName>
</protein>
<dbReference type="AlphaFoldDB" id="A0A1D8TZH2"/>
<gene>
    <name evidence="4" type="ORF">BJP34_29130</name>
</gene>
<comment type="similarity">
    <text evidence="1">Belongs to the ATP-dependent AMP-binding enzyme family.</text>
</comment>
<dbReference type="OrthoDB" id="514597at2"/>
<dbReference type="EMBL" id="CP017599">
    <property type="protein sequence ID" value="AOX02963.1"/>
    <property type="molecule type" value="Genomic_DNA"/>
</dbReference>
<evidence type="ECO:0000313" key="5">
    <source>
        <dbReference type="Proteomes" id="UP000177870"/>
    </source>
</evidence>
<dbReference type="Pfam" id="PF00501">
    <property type="entry name" value="AMP-binding"/>
    <property type="match status" value="1"/>
</dbReference>
<organism evidence="4 5">
    <name type="scientific">Moorena producens PAL-8-15-08-1</name>
    <dbReference type="NCBI Taxonomy" id="1458985"/>
    <lineage>
        <taxon>Bacteria</taxon>
        <taxon>Bacillati</taxon>
        <taxon>Cyanobacteriota</taxon>
        <taxon>Cyanophyceae</taxon>
        <taxon>Coleofasciculales</taxon>
        <taxon>Coleofasciculaceae</taxon>
        <taxon>Moorena</taxon>
    </lineage>
</organism>
<dbReference type="InterPro" id="IPR042099">
    <property type="entry name" value="ANL_N_sf"/>
</dbReference>
<dbReference type="RefSeq" id="WP_070395356.1">
    <property type="nucleotide sequence ID" value="NZ_CP017599.1"/>
</dbReference>
<name>A0A1D8TZH2_9CYAN</name>
<dbReference type="InterPro" id="IPR000873">
    <property type="entry name" value="AMP-dep_synth/lig_dom"/>
</dbReference>
<proteinExistence type="inferred from homology"/>
<keyword evidence="2" id="KW-1133">Transmembrane helix</keyword>
<dbReference type="STRING" id="1458985.BJP34_29130"/>
<dbReference type="GO" id="GO:0005886">
    <property type="term" value="C:plasma membrane"/>
    <property type="evidence" value="ECO:0007669"/>
    <property type="project" value="TreeGrafter"/>
</dbReference>
<feature type="transmembrane region" description="Helical" evidence="2">
    <location>
        <begin position="82"/>
        <end position="101"/>
    </location>
</feature>
<dbReference type="Gene3D" id="3.40.50.12780">
    <property type="entry name" value="N-terminal domain of ligase-like"/>
    <property type="match status" value="1"/>
</dbReference>
<dbReference type="Proteomes" id="UP000177870">
    <property type="component" value="Chromosome"/>
</dbReference>
<dbReference type="GO" id="GO:0006633">
    <property type="term" value="P:fatty acid biosynthetic process"/>
    <property type="evidence" value="ECO:0007669"/>
    <property type="project" value="TreeGrafter"/>
</dbReference>
<keyword evidence="2" id="KW-0472">Membrane</keyword>
<keyword evidence="2" id="KW-0812">Transmembrane</keyword>
<evidence type="ECO:0000313" key="4">
    <source>
        <dbReference type="EMBL" id="AOX02963.1"/>
    </source>
</evidence>
<feature type="domain" description="AMP-dependent synthetase/ligase" evidence="3">
    <location>
        <begin position="22"/>
        <end position="144"/>
    </location>
</feature>
<evidence type="ECO:0000256" key="2">
    <source>
        <dbReference type="SAM" id="Phobius"/>
    </source>
</evidence>
<sequence>MENIRCSDLDEKFSNLVGLLRYRALTQPDQIAYTFLEKGEEQADLLTYEVLDKRSRAIASQLQSLGATGERALLVYPPGIDFIAAFFGCLYAGVIAVPAYPPPRRSHNLSRLLAIASDAEARFALTTTSLLTELTSRFAQHPDLARLHLLATNKCLRDFGLNWSEPSLDSSSERLYPVNFRLYRDTQGSNCE</sequence>
<dbReference type="KEGG" id="mpro:BJP34_29130"/>
<evidence type="ECO:0000256" key="1">
    <source>
        <dbReference type="ARBA" id="ARBA00006432"/>
    </source>
</evidence>
<dbReference type="PANTHER" id="PTHR22754:SF32">
    <property type="entry name" value="DISCO-INTERACTING PROTEIN 2"/>
    <property type="match status" value="1"/>
</dbReference>
<dbReference type="SUPFAM" id="SSF56801">
    <property type="entry name" value="Acetyl-CoA synthetase-like"/>
    <property type="match status" value="1"/>
</dbReference>
<accession>A0A1D8TZH2</accession>
<evidence type="ECO:0000259" key="3">
    <source>
        <dbReference type="Pfam" id="PF00501"/>
    </source>
</evidence>
<dbReference type="GO" id="GO:0070566">
    <property type="term" value="F:adenylyltransferase activity"/>
    <property type="evidence" value="ECO:0007669"/>
    <property type="project" value="TreeGrafter"/>
</dbReference>